<reference evidence="7 8" key="1">
    <citation type="journal article" date="2021" name="Comput. Struct. Biotechnol. J.">
        <title>De novo genome assembly of the potent medicinal plant Rehmannia glutinosa using nanopore technology.</title>
        <authorList>
            <person name="Ma L."/>
            <person name="Dong C."/>
            <person name="Song C."/>
            <person name="Wang X."/>
            <person name="Zheng X."/>
            <person name="Niu Y."/>
            <person name="Chen S."/>
            <person name="Feng W."/>
        </authorList>
    </citation>
    <scope>NUCLEOTIDE SEQUENCE [LARGE SCALE GENOMIC DNA]</scope>
    <source>
        <strain evidence="7">DH-2019</strain>
    </source>
</reference>
<dbReference type="InterPro" id="IPR027443">
    <property type="entry name" value="IPNS-like_sf"/>
</dbReference>
<dbReference type="PANTHER" id="PTHR10209">
    <property type="entry name" value="OXIDOREDUCTASE, 2OG-FE II OXYGENASE FAMILY PROTEIN"/>
    <property type="match status" value="1"/>
</dbReference>
<proteinExistence type="inferred from homology"/>
<dbReference type="InterPro" id="IPR005123">
    <property type="entry name" value="Oxoglu/Fe-dep_dioxygenase_dom"/>
</dbReference>
<feature type="domain" description="Fe2OG dioxygenase" evidence="6">
    <location>
        <begin position="195"/>
        <end position="296"/>
    </location>
</feature>
<evidence type="ECO:0000256" key="5">
    <source>
        <dbReference type="RuleBase" id="RU003682"/>
    </source>
</evidence>
<keyword evidence="2 5" id="KW-0479">Metal-binding</keyword>
<gene>
    <name evidence="7" type="ORF">DH2020_030572</name>
</gene>
<name>A0ABR0VKE8_REHGL</name>
<keyword evidence="3 5" id="KW-0560">Oxidoreductase</keyword>
<organism evidence="7 8">
    <name type="scientific">Rehmannia glutinosa</name>
    <name type="common">Chinese foxglove</name>
    <dbReference type="NCBI Taxonomy" id="99300"/>
    <lineage>
        <taxon>Eukaryota</taxon>
        <taxon>Viridiplantae</taxon>
        <taxon>Streptophyta</taxon>
        <taxon>Embryophyta</taxon>
        <taxon>Tracheophyta</taxon>
        <taxon>Spermatophyta</taxon>
        <taxon>Magnoliopsida</taxon>
        <taxon>eudicotyledons</taxon>
        <taxon>Gunneridae</taxon>
        <taxon>Pentapetalae</taxon>
        <taxon>asterids</taxon>
        <taxon>lamiids</taxon>
        <taxon>Lamiales</taxon>
        <taxon>Orobanchaceae</taxon>
        <taxon>Rehmannieae</taxon>
        <taxon>Rehmannia</taxon>
    </lineage>
</organism>
<evidence type="ECO:0000256" key="2">
    <source>
        <dbReference type="ARBA" id="ARBA00022723"/>
    </source>
</evidence>
<keyword evidence="4 5" id="KW-0408">Iron</keyword>
<dbReference type="PRINTS" id="PR00682">
    <property type="entry name" value="IPNSYNTHASE"/>
</dbReference>
<dbReference type="Gene3D" id="2.60.120.330">
    <property type="entry name" value="B-lactam Antibiotic, Isopenicillin N Synthase, Chain"/>
    <property type="match status" value="1"/>
</dbReference>
<dbReference type="SUPFAM" id="SSF51197">
    <property type="entry name" value="Clavaminate synthase-like"/>
    <property type="match status" value="1"/>
</dbReference>
<accession>A0ABR0VKE8</accession>
<protein>
    <recommendedName>
        <fullName evidence="6">Fe2OG dioxygenase domain-containing protein</fullName>
    </recommendedName>
</protein>
<dbReference type="Proteomes" id="UP001318860">
    <property type="component" value="Unassembled WGS sequence"/>
</dbReference>
<sequence length="349" mass="39908">MGDQLEPDFIQALEHRPKSGITEAKGIPLIDLSPSTNSSKSDDLANLVAEIGDACENWGFFQVINHGVPLEVRERIELASREFFALSKEEKKKVSRNEVNLFGYSDFEITKSVRDWKEVFDCTIENPTVIYASDEPDDGELKELYNQWPQYPPDLREICEVYASEMQKLTYKLLGLIALSIGLPKDRLHGFFKNQTSFMRLNYYPPCPAPQLALGLGRHKDAGAMTILAQDDVGGLEVKRKSDGEWIFVKPTPDAYIVNVGDLIQVWSNDKYESVEHRVKVNSEKERISIPFFINPSHSIWVEPLEELITDQNPGKYKGYSWGKFYATRKLSNFKKLTSENIQVHHFKL</sequence>
<comment type="similarity">
    <text evidence="1 5">Belongs to the iron/ascorbate-dependent oxidoreductase family.</text>
</comment>
<evidence type="ECO:0000256" key="1">
    <source>
        <dbReference type="ARBA" id="ARBA00008056"/>
    </source>
</evidence>
<evidence type="ECO:0000313" key="8">
    <source>
        <dbReference type="Proteomes" id="UP001318860"/>
    </source>
</evidence>
<dbReference type="PANTHER" id="PTHR10209:SF885">
    <property type="entry name" value="2OG-FE(II) OXYGENASE FAMILY, PUTATIVE (AFU_ORTHOLOGUE AFUA_2G00750)-RELATED"/>
    <property type="match status" value="1"/>
</dbReference>
<evidence type="ECO:0000313" key="7">
    <source>
        <dbReference type="EMBL" id="KAK6135695.1"/>
    </source>
</evidence>
<dbReference type="Pfam" id="PF03171">
    <property type="entry name" value="2OG-FeII_Oxy"/>
    <property type="match status" value="1"/>
</dbReference>
<dbReference type="PROSITE" id="PS51471">
    <property type="entry name" value="FE2OG_OXY"/>
    <property type="match status" value="1"/>
</dbReference>
<evidence type="ECO:0000256" key="3">
    <source>
        <dbReference type="ARBA" id="ARBA00023002"/>
    </source>
</evidence>
<evidence type="ECO:0000256" key="4">
    <source>
        <dbReference type="ARBA" id="ARBA00023004"/>
    </source>
</evidence>
<comment type="caution">
    <text evidence="7">The sequence shown here is derived from an EMBL/GenBank/DDBJ whole genome shotgun (WGS) entry which is preliminary data.</text>
</comment>
<keyword evidence="8" id="KW-1185">Reference proteome</keyword>
<dbReference type="InterPro" id="IPR026992">
    <property type="entry name" value="DIOX_N"/>
</dbReference>
<dbReference type="Pfam" id="PF14226">
    <property type="entry name" value="DIOX_N"/>
    <property type="match status" value="1"/>
</dbReference>
<dbReference type="InterPro" id="IPR044861">
    <property type="entry name" value="IPNS-like_FE2OG_OXY"/>
</dbReference>
<evidence type="ECO:0000259" key="6">
    <source>
        <dbReference type="PROSITE" id="PS51471"/>
    </source>
</evidence>
<dbReference type="EMBL" id="JABTTQ020001079">
    <property type="protein sequence ID" value="KAK6135695.1"/>
    <property type="molecule type" value="Genomic_DNA"/>
</dbReference>